<evidence type="ECO:0008006" key="4">
    <source>
        <dbReference type="Google" id="ProtNLM"/>
    </source>
</evidence>
<evidence type="ECO:0000313" key="3">
    <source>
        <dbReference type="Proteomes" id="UP001156690"/>
    </source>
</evidence>
<protein>
    <recommendedName>
        <fullName evidence="4">DUF4156 domain-containing protein</fullName>
    </recommendedName>
</protein>
<accession>A0AAV5NQC7</accession>
<name>A0AAV5NQC7_9VIBR</name>
<gene>
    <name evidence="2" type="ORF">GCM10007932_22410</name>
</gene>
<dbReference type="AlphaFoldDB" id="A0AAV5NQC7"/>
<dbReference type="EMBL" id="BSNX01000022">
    <property type="protein sequence ID" value="GLQ72881.1"/>
    <property type="molecule type" value="Genomic_DNA"/>
</dbReference>
<proteinExistence type="predicted"/>
<keyword evidence="1" id="KW-0732">Signal</keyword>
<organism evidence="2 3">
    <name type="scientific">Vibrio penaeicida</name>
    <dbReference type="NCBI Taxonomy" id="104609"/>
    <lineage>
        <taxon>Bacteria</taxon>
        <taxon>Pseudomonadati</taxon>
        <taxon>Pseudomonadota</taxon>
        <taxon>Gammaproteobacteria</taxon>
        <taxon>Vibrionales</taxon>
        <taxon>Vibrionaceae</taxon>
        <taxon>Vibrio</taxon>
    </lineage>
</organism>
<keyword evidence="3" id="KW-1185">Reference proteome</keyword>
<feature type="chain" id="PRO_5043977769" description="DUF4156 domain-containing protein" evidence="1">
    <location>
        <begin position="23"/>
        <end position="106"/>
    </location>
</feature>
<reference evidence="3" key="1">
    <citation type="journal article" date="2019" name="Int. J. Syst. Evol. Microbiol.">
        <title>The Global Catalogue of Microorganisms (GCM) 10K type strain sequencing project: providing services to taxonomists for standard genome sequencing and annotation.</title>
        <authorList>
            <consortium name="The Broad Institute Genomics Platform"/>
            <consortium name="The Broad Institute Genome Sequencing Center for Infectious Disease"/>
            <person name="Wu L."/>
            <person name="Ma J."/>
        </authorList>
    </citation>
    <scope>NUCLEOTIDE SEQUENCE [LARGE SCALE GENOMIC DNA]</scope>
    <source>
        <strain evidence="3">NBRC 15640</strain>
    </source>
</reference>
<dbReference type="RefSeq" id="WP_126606404.1">
    <property type="nucleotide sequence ID" value="NZ_AP025145.1"/>
</dbReference>
<dbReference type="Proteomes" id="UP001156690">
    <property type="component" value="Unassembled WGS sequence"/>
</dbReference>
<sequence>MKNKLFIVGVIFTVLFTAGANAKRYWPTQKLTDWELYLNNGVAYVTSPQFAAHCSYDRGQINMSGTEYDKALYSYALSAKARGKKLSYVVDSTHSNCVISALREHE</sequence>
<comment type="caution">
    <text evidence="2">The sequence shown here is derived from an EMBL/GenBank/DDBJ whole genome shotgun (WGS) entry which is preliminary data.</text>
</comment>
<feature type="signal peptide" evidence="1">
    <location>
        <begin position="1"/>
        <end position="22"/>
    </location>
</feature>
<evidence type="ECO:0000313" key="2">
    <source>
        <dbReference type="EMBL" id="GLQ72881.1"/>
    </source>
</evidence>
<evidence type="ECO:0000256" key="1">
    <source>
        <dbReference type="SAM" id="SignalP"/>
    </source>
</evidence>